<reference evidence="1" key="1">
    <citation type="submission" date="2016-07" db="EMBL/GenBank/DDBJ databases">
        <title>De novo transcriptome assembly of four accessions of the metal hyperaccumulator plant Noccaea caerulescens.</title>
        <authorList>
            <person name="Blande D."/>
            <person name="Halimaa P."/>
            <person name="Tervahauta A.I."/>
            <person name="Aarts M.G."/>
            <person name="Karenlampi S.O."/>
        </authorList>
    </citation>
    <scope>NUCLEOTIDE SEQUENCE</scope>
</reference>
<gene>
    <name evidence="1" type="ORF">LE_TR21290_c1_g1_i1_g.68445</name>
</gene>
<dbReference type="PANTHER" id="PTHR33144:SF48">
    <property type="entry name" value="PLANT TRANSPOSASE (PTTA_EN_SPM FAMILY)"/>
    <property type="match status" value="1"/>
</dbReference>
<dbReference type="InterPro" id="IPR004252">
    <property type="entry name" value="Probable_transposase_24"/>
</dbReference>
<protein>
    <submittedName>
        <fullName evidence="1">Uncharacterized protein</fullName>
    </submittedName>
</protein>
<name>A0A1J3HYH2_NOCCA</name>
<dbReference type="Pfam" id="PF03004">
    <property type="entry name" value="Transposase_24"/>
    <property type="match status" value="1"/>
</dbReference>
<evidence type="ECO:0000313" key="1">
    <source>
        <dbReference type="EMBL" id="JAU73287.1"/>
    </source>
</evidence>
<accession>A0A1J3HYH2</accession>
<sequence length="404" mass="46368">MPMGSRIIIGGRSSIVGVDEKKKMKYFKFRSSFLLRNFIKLRVSTELGENKENFQNLINSTANERHRKKSLARKLQNRKVIVHFDQDTDQPDEDSGGLLGSWLGQLSTDVNLLPINYSDWRLFPLYRKDMAWEVIKSKFWFDDPSIRKSYIISVLGSRCKDFKIRLWRDHHQNSRTGTVENRPTNVPEDQWREFVYMRFTDKWKKMQARNIISRSFHVMPHVCGRKSFARKRRNIKDQTGRTPCRAEFFIETRMKSDGNFVSDKAKKSADELTPLLNKDSSTQVSSNVTATLNDAYSRVFGPECSGRVRCLGRGPTPSKLIKRSTAVVRLEADNAEVLQMKTKMTSLENQVQSLTGIIQQLLSTKPSDQASEFAAYANILNPQVCKGKGDGVSKDQNNNINHDS</sequence>
<dbReference type="EMBL" id="GEVL01004054">
    <property type="protein sequence ID" value="JAU73287.1"/>
    <property type="molecule type" value="Transcribed_RNA"/>
</dbReference>
<dbReference type="PANTHER" id="PTHR33144">
    <property type="entry name" value="OS10G0409366 PROTEIN-RELATED"/>
    <property type="match status" value="1"/>
</dbReference>
<proteinExistence type="predicted"/>
<dbReference type="AlphaFoldDB" id="A0A1J3HYH2"/>
<organism evidence="1">
    <name type="scientific">Noccaea caerulescens</name>
    <name type="common">Alpine penny-cress</name>
    <name type="synonym">Thlaspi caerulescens</name>
    <dbReference type="NCBI Taxonomy" id="107243"/>
    <lineage>
        <taxon>Eukaryota</taxon>
        <taxon>Viridiplantae</taxon>
        <taxon>Streptophyta</taxon>
        <taxon>Embryophyta</taxon>
        <taxon>Tracheophyta</taxon>
        <taxon>Spermatophyta</taxon>
        <taxon>Magnoliopsida</taxon>
        <taxon>eudicotyledons</taxon>
        <taxon>Gunneridae</taxon>
        <taxon>Pentapetalae</taxon>
        <taxon>rosids</taxon>
        <taxon>malvids</taxon>
        <taxon>Brassicales</taxon>
        <taxon>Brassicaceae</taxon>
        <taxon>Coluteocarpeae</taxon>
        <taxon>Noccaea</taxon>
    </lineage>
</organism>